<name>A0A1L9UK70_ASPBC</name>
<evidence type="ECO:0000313" key="2">
    <source>
        <dbReference type="EMBL" id="OJJ72097.1"/>
    </source>
</evidence>
<feature type="chain" id="PRO_5012137655" description="Secreted protein" evidence="1">
    <location>
        <begin position="25"/>
        <end position="81"/>
    </location>
</feature>
<evidence type="ECO:0008006" key="4">
    <source>
        <dbReference type="Google" id="ProtNLM"/>
    </source>
</evidence>
<evidence type="ECO:0000313" key="3">
    <source>
        <dbReference type="Proteomes" id="UP000184499"/>
    </source>
</evidence>
<keyword evidence="1" id="KW-0732">Signal</keyword>
<evidence type="ECO:0000256" key="1">
    <source>
        <dbReference type="SAM" id="SignalP"/>
    </source>
</evidence>
<dbReference type="RefSeq" id="XP_067479345.1">
    <property type="nucleotide sequence ID" value="XM_067628904.1"/>
</dbReference>
<protein>
    <recommendedName>
        <fullName evidence="4">Secreted protein</fullName>
    </recommendedName>
</protein>
<dbReference type="AlphaFoldDB" id="A0A1L9UK70"/>
<sequence>MGWLRWRGGCSLCFFFDAVANASANCVQKQFLWVMRRGVFCAHGSSMGRHVKCALDSASLNLVTYAVLNMRLYIAMCYTHY</sequence>
<proteinExistence type="predicted"/>
<dbReference type="VEuPathDB" id="FungiDB:ASPBRDRAFT_675027"/>
<reference evidence="3" key="1">
    <citation type="journal article" date="2017" name="Genome Biol.">
        <title>Comparative genomics reveals high biological diversity and specific adaptations in the industrially and medically important fungal genus Aspergillus.</title>
        <authorList>
            <person name="de Vries R.P."/>
            <person name="Riley R."/>
            <person name="Wiebenga A."/>
            <person name="Aguilar-Osorio G."/>
            <person name="Amillis S."/>
            <person name="Uchima C.A."/>
            <person name="Anderluh G."/>
            <person name="Asadollahi M."/>
            <person name="Askin M."/>
            <person name="Barry K."/>
            <person name="Battaglia E."/>
            <person name="Bayram O."/>
            <person name="Benocci T."/>
            <person name="Braus-Stromeyer S.A."/>
            <person name="Caldana C."/>
            <person name="Canovas D."/>
            <person name="Cerqueira G.C."/>
            <person name="Chen F."/>
            <person name="Chen W."/>
            <person name="Choi C."/>
            <person name="Clum A."/>
            <person name="Dos Santos R.A."/>
            <person name="Damasio A.R."/>
            <person name="Diallinas G."/>
            <person name="Emri T."/>
            <person name="Fekete E."/>
            <person name="Flipphi M."/>
            <person name="Freyberg S."/>
            <person name="Gallo A."/>
            <person name="Gournas C."/>
            <person name="Habgood R."/>
            <person name="Hainaut M."/>
            <person name="Harispe M.L."/>
            <person name="Henrissat B."/>
            <person name="Hilden K.S."/>
            <person name="Hope R."/>
            <person name="Hossain A."/>
            <person name="Karabika E."/>
            <person name="Karaffa L."/>
            <person name="Karanyi Z."/>
            <person name="Krasevec N."/>
            <person name="Kuo A."/>
            <person name="Kusch H."/>
            <person name="LaButti K."/>
            <person name="Lagendijk E.L."/>
            <person name="Lapidus A."/>
            <person name="Levasseur A."/>
            <person name="Lindquist E."/>
            <person name="Lipzen A."/>
            <person name="Logrieco A.F."/>
            <person name="MacCabe A."/>
            <person name="Maekelae M.R."/>
            <person name="Malavazi I."/>
            <person name="Melin P."/>
            <person name="Meyer V."/>
            <person name="Mielnichuk N."/>
            <person name="Miskei M."/>
            <person name="Molnar A.P."/>
            <person name="Mule G."/>
            <person name="Ngan C.Y."/>
            <person name="Orejas M."/>
            <person name="Orosz E."/>
            <person name="Ouedraogo J.P."/>
            <person name="Overkamp K.M."/>
            <person name="Park H.-S."/>
            <person name="Perrone G."/>
            <person name="Piumi F."/>
            <person name="Punt P.J."/>
            <person name="Ram A.F."/>
            <person name="Ramon A."/>
            <person name="Rauscher S."/>
            <person name="Record E."/>
            <person name="Riano-Pachon D.M."/>
            <person name="Robert V."/>
            <person name="Roehrig J."/>
            <person name="Ruller R."/>
            <person name="Salamov A."/>
            <person name="Salih N.S."/>
            <person name="Samson R.A."/>
            <person name="Sandor E."/>
            <person name="Sanguinetti M."/>
            <person name="Schuetze T."/>
            <person name="Sepcic K."/>
            <person name="Shelest E."/>
            <person name="Sherlock G."/>
            <person name="Sophianopoulou V."/>
            <person name="Squina F.M."/>
            <person name="Sun H."/>
            <person name="Susca A."/>
            <person name="Todd R.B."/>
            <person name="Tsang A."/>
            <person name="Unkles S.E."/>
            <person name="van de Wiele N."/>
            <person name="van Rossen-Uffink D."/>
            <person name="Oliveira J.V."/>
            <person name="Vesth T.C."/>
            <person name="Visser J."/>
            <person name="Yu J.-H."/>
            <person name="Zhou M."/>
            <person name="Andersen M.R."/>
            <person name="Archer D.B."/>
            <person name="Baker S.E."/>
            <person name="Benoit I."/>
            <person name="Brakhage A.A."/>
            <person name="Braus G.H."/>
            <person name="Fischer R."/>
            <person name="Frisvad J.C."/>
            <person name="Goldman G.H."/>
            <person name="Houbraken J."/>
            <person name="Oakley B."/>
            <person name="Pocsi I."/>
            <person name="Scazzocchio C."/>
            <person name="Seiboth B."/>
            <person name="vanKuyk P.A."/>
            <person name="Wortman J."/>
            <person name="Dyer P.S."/>
            <person name="Grigoriev I.V."/>
        </authorList>
    </citation>
    <scope>NUCLEOTIDE SEQUENCE [LARGE SCALE GENOMIC DNA]</scope>
    <source>
        <strain evidence="3">CBS 101740 / IMI 381727 / IBT 21946</strain>
    </source>
</reference>
<organism evidence="2 3">
    <name type="scientific">Aspergillus brasiliensis (strain CBS 101740 / IMI 381727 / IBT 21946)</name>
    <dbReference type="NCBI Taxonomy" id="767769"/>
    <lineage>
        <taxon>Eukaryota</taxon>
        <taxon>Fungi</taxon>
        <taxon>Dikarya</taxon>
        <taxon>Ascomycota</taxon>
        <taxon>Pezizomycotina</taxon>
        <taxon>Eurotiomycetes</taxon>
        <taxon>Eurotiomycetidae</taxon>
        <taxon>Eurotiales</taxon>
        <taxon>Aspergillaceae</taxon>
        <taxon>Aspergillus</taxon>
        <taxon>Aspergillus subgen. Circumdati</taxon>
    </lineage>
</organism>
<dbReference type="Proteomes" id="UP000184499">
    <property type="component" value="Unassembled WGS sequence"/>
</dbReference>
<accession>A0A1L9UK70</accession>
<keyword evidence="3" id="KW-1185">Reference proteome</keyword>
<dbReference type="EMBL" id="KV878684">
    <property type="protein sequence ID" value="OJJ72097.1"/>
    <property type="molecule type" value="Genomic_DNA"/>
</dbReference>
<gene>
    <name evidence="2" type="ORF">ASPBRDRAFT_675027</name>
</gene>
<dbReference type="GeneID" id="93581392"/>
<feature type="signal peptide" evidence="1">
    <location>
        <begin position="1"/>
        <end position="24"/>
    </location>
</feature>